<dbReference type="OrthoDB" id="5625523at2"/>
<dbReference type="EMBL" id="JMIB01000026">
    <property type="protein sequence ID" value="KDM91135.1"/>
    <property type="molecule type" value="Genomic_DNA"/>
</dbReference>
<proteinExistence type="predicted"/>
<name>A0A066RL25_9GAMM</name>
<evidence type="ECO:0008006" key="4">
    <source>
        <dbReference type="Google" id="ProtNLM"/>
    </source>
</evidence>
<keyword evidence="3" id="KW-1185">Reference proteome</keyword>
<dbReference type="Pfam" id="PF08895">
    <property type="entry name" value="DUF1840"/>
    <property type="match status" value="1"/>
</dbReference>
<dbReference type="AlphaFoldDB" id="A0A066RL25"/>
<protein>
    <recommendedName>
        <fullName evidence="4">DUF1840 domain-containing protein</fullName>
    </recommendedName>
</protein>
<evidence type="ECO:0000313" key="3">
    <source>
        <dbReference type="Proteomes" id="UP000027192"/>
    </source>
</evidence>
<sequence>MLITFHSKASANITMFGHVAKQLIHMMGYCENVPGIIDVDDVPKALENLQKSLVVTKAQEDAQQAAETEKDDDPWDDSEPDISMLTRARPLIEMLEAAIEEECTVMWESDS</sequence>
<feature type="region of interest" description="Disordered" evidence="1">
    <location>
        <begin position="59"/>
        <end position="81"/>
    </location>
</feature>
<dbReference type="InterPro" id="IPR014991">
    <property type="entry name" value="DUF1840"/>
</dbReference>
<evidence type="ECO:0000313" key="2">
    <source>
        <dbReference type="EMBL" id="KDM91135.1"/>
    </source>
</evidence>
<feature type="compositionally biased region" description="Acidic residues" evidence="1">
    <location>
        <begin position="69"/>
        <end position="80"/>
    </location>
</feature>
<dbReference type="RefSeq" id="WP_036753360.1">
    <property type="nucleotide sequence ID" value="NZ_JAGSGC010000009.1"/>
</dbReference>
<accession>A0A066RL25</accession>
<dbReference type="STRING" id="1654360.EA58_13375"/>
<dbReference type="Proteomes" id="UP000027192">
    <property type="component" value="Unassembled WGS sequence"/>
</dbReference>
<reference evidence="2 3" key="1">
    <citation type="submission" date="2014-04" db="EMBL/GenBank/DDBJ databases">
        <title>Draft genome sequence of Photobacterium halotolerans S2753: a solonamide, ngercheumicin and holomycin producer.</title>
        <authorList>
            <person name="Machado H.R."/>
            <person name="Gram L."/>
        </authorList>
    </citation>
    <scope>NUCLEOTIDE SEQUENCE [LARGE SCALE GENOMIC DNA]</scope>
    <source>
        <strain evidence="2 3">S2753</strain>
    </source>
</reference>
<comment type="caution">
    <text evidence="2">The sequence shown here is derived from an EMBL/GenBank/DDBJ whole genome shotgun (WGS) entry which is preliminary data.</text>
</comment>
<organism evidence="2 3">
    <name type="scientific">Photobacterium galatheae</name>
    <dbReference type="NCBI Taxonomy" id="1654360"/>
    <lineage>
        <taxon>Bacteria</taxon>
        <taxon>Pseudomonadati</taxon>
        <taxon>Pseudomonadota</taxon>
        <taxon>Gammaproteobacteria</taxon>
        <taxon>Vibrionales</taxon>
        <taxon>Vibrionaceae</taxon>
        <taxon>Photobacterium</taxon>
    </lineage>
</organism>
<gene>
    <name evidence="2" type="ORF">EA58_13375</name>
</gene>
<evidence type="ECO:0000256" key="1">
    <source>
        <dbReference type="SAM" id="MobiDB-lite"/>
    </source>
</evidence>